<dbReference type="RefSeq" id="WP_345164775.1">
    <property type="nucleotide sequence ID" value="NZ_BAABJK010000004.1"/>
</dbReference>
<organism evidence="5 6">
    <name type="scientific">Algibacter aquimarinus</name>
    <dbReference type="NCBI Taxonomy" id="1136748"/>
    <lineage>
        <taxon>Bacteria</taxon>
        <taxon>Pseudomonadati</taxon>
        <taxon>Bacteroidota</taxon>
        <taxon>Flavobacteriia</taxon>
        <taxon>Flavobacteriales</taxon>
        <taxon>Flavobacteriaceae</taxon>
        <taxon>Algibacter</taxon>
    </lineage>
</organism>
<dbReference type="InterPro" id="IPR013747">
    <property type="entry name" value="ACP_syn_III_C"/>
</dbReference>
<dbReference type="InterPro" id="IPR013751">
    <property type="entry name" value="ACP_syn_III_N"/>
</dbReference>
<dbReference type="SUPFAM" id="SSF53901">
    <property type="entry name" value="Thiolase-like"/>
    <property type="match status" value="1"/>
</dbReference>
<feature type="domain" description="Beta-ketoacyl-[acyl-carrier-protein] synthase III C-terminal" evidence="3">
    <location>
        <begin position="254"/>
        <end position="352"/>
    </location>
</feature>
<evidence type="ECO:0000313" key="5">
    <source>
        <dbReference type="EMBL" id="GAA4962233.1"/>
    </source>
</evidence>
<accession>A0ABP9H591</accession>
<sequence>MNIKITGSGSYIPANIERNEDFHNHEFLNSDGSTINAPNEIIVKKFKAITGIDERRYAKNHLNTSDIASFAAEKAIEDANINREELDYIIVAHNYGDVRSDSQQSDTVPSIASRVKHLLRIKNPKCVGYDLLFGCPGWIEGVIQANAFIKSGIAKKCLVIGAETLSRVIDPHDRDSMIYSDGAGAVIVESTQDNKSGIITHESATFALDEAHFIYFGETNNQEIKDNRRYIKMYGRKIYEFALNNVPLAMKSCLDKSEIDISDVKKILIHQANEKMDEAIVKRFYELYNMEMPEGIMPMSIGKLGNSSVATIPTLYDMIIKDNFENQNINKGDIIIFASVGAGMNINAIVYKH</sequence>
<name>A0ABP9H591_9FLAO</name>
<evidence type="ECO:0000256" key="1">
    <source>
        <dbReference type="ARBA" id="ARBA00022679"/>
    </source>
</evidence>
<gene>
    <name evidence="5" type="ORF">GCM10023315_07970</name>
</gene>
<dbReference type="Pfam" id="PF08545">
    <property type="entry name" value="ACP_syn_III"/>
    <property type="match status" value="1"/>
</dbReference>
<evidence type="ECO:0000313" key="6">
    <source>
        <dbReference type="Proteomes" id="UP001501692"/>
    </source>
</evidence>
<evidence type="ECO:0000259" key="3">
    <source>
        <dbReference type="Pfam" id="PF08541"/>
    </source>
</evidence>
<dbReference type="Proteomes" id="UP001501692">
    <property type="component" value="Unassembled WGS sequence"/>
</dbReference>
<proteinExistence type="predicted"/>
<keyword evidence="1" id="KW-0808">Transferase</keyword>
<comment type="caution">
    <text evidence="5">The sequence shown here is derived from an EMBL/GenBank/DDBJ whole genome shotgun (WGS) entry which is preliminary data.</text>
</comment>
<dbReference type="InterPro" id="IPR016039">
    <property type="entry name" value="Thiolase-like"/>
</dbReference>
<dbReference type="EMBL" id="BAABJK010000004">
    <property type="protein sequence ID" value="GAA4962233.1"/>
    <property type="molecule type" value="Genomic_DNA"/>
</dbReference>
<reference evidence="6" key="1">
    <citation type="journal article" date="2019" name="Int. J. Syst. Evol. Microbiol.">
        <title>The Global Catalogue of Microorganisms (GCM) 10K type strain sequencing project: providing services to taxonomists for standard genome sequencing and annotation.</title>
        <authorList>
            <consortium name="The Broad Institute Genomics Platform"/>
            <consortium name="The Broad Institute Genome Sequencing Center for Infectious Disease"/>
            <person name="Wu L."/>
            <person name="Ma J."/>
        </authorList>
    </citation>
    <scope>NUCLEOTIDE SEQUENCE [LARGE SCALE GENOMIC DNA]</scope>
    <source>
        <strain evidence="6">JCM 18287</strain>
    </source>
</reference>
<dbReference type="CDD" id="cd00830">
    <property type="entry name" value="KAS_III"/>
    <property type="match status" value="1"/>
</dbReference>
<protein>
    <submittedName>
        <fullName evidence="5">Ketoacyl-ACP synthase III</fullName>
    </submittedName>
</protein>
<dbReference type="Pfam" id="PF08541">
    <property type="entry name" value="ACP_syn_III_C"/>
    <property type="match status" value="1"/>
</dbReference>
<keyword evidence="2" id="KW-0012">Acyltransferase</keyword>
<keyword evidence="6" id="KW-1185">Reference proteome</keyword>
<dbReference type="Gene3D" id="3.40.47.10">
    <property type="match status" value="2"/>
</dbReference>
<dbReference type="PANTHER" id="PTHR34069">
    <property type="entry name" value="3-OXOACYL-[ACYL-CARRIER-PROTEIN] SYNTHASE 3"/>
    <property type="match status" value="1"/>
</dbReference>
<evidence type="ECO:0000259" key="4">
    <source>
        <dbReference type="Pfam" id="PF08545"/>
    </source>
</evidence>
<feature type="domain" description="Beta-ketoacyl-[acyl-carrier-protein] synthase III N-terminal" evidence="4">
    <location>
        <begin position="129"/>
        <end position="201"/>
    </location>
</feature>
<dbReference type="PANTHER" id="PTHR34069:SF3">
    <property type="entry name" value="ACYL-COA:ACYL-COA ALKYLTRANSFERASE"/>
    <property type="match status" value="1"/>
</dbReference>
<evidence type="ECO:0000256" key="2">
    <source>
        <dbReference type="ARBA" id="ARBA00023315"/>
    </source>
</evidence>